<feature type="compositionally biased region" description="Polar residues" evidence="1">
    <location>
        <begin position="28"/>
        <end position="37"/>
    </location>
</feature>
<evidence type="ECO:0000313" key="2">
    <source>
        <dbReference type="EMBL" id="KTW31299.1"/>
    </source>
</evidence>
<accession>A0A0W4ZSF3</accession>
<protein>
    <submittedName>
        <fullName evidence="2">Uncharacterized protein</fullName>
    </submittedName>
</protein>
<feature type="compositionally biased region" description="Basic and acidic residues" evidence="1">
    <location>
        <begin position="75"/>
        <end position="91"/>
    </location>
</feature>
<feature type="region of interest" description="Disordered" evidence="1">
    <location>
        <begin position="164"/>
        <end position="202"/>
    </location>
</feature>
<feature type="region of interest" description="Disordered" evidence="1">
    <location>
        <begin position="288"/>
        <end position="310"/>
    </location>
</feature>
<feature type="compositionally biased region" description="Polar residues" evidence="1">
    <location>
        <begin position="63"/>
        <end position="74"/>
    </location>
</feature>
<feature type="compositionally biased region" description="Polar residues" evidence="1">
    <location>
        <begin position="651"/>
        <end position="661"/>
    </location>
</feature>
<feature type="compositionally biased region" description="Polar residues" evidence="1">
    <location>
        <begin position="389"/>
        <end position="401"/>
    </location>
</feature>
<feature type="compositionally biased region" description="Low complexity" evidence="1">
    <location>
        <begin position="633"/>
        <end position="645"/>
    </location>
</feature>
<dbReference type="VEuPathDB" id="FungiDB:T551_01371"/>
<sequence length="783" mass="90170">MQTKSPEYGIYTRVYAQEKTGQFRGGHKTSQSVQQPLQRVREDISEKRRTYSGYMRGNDEYSWEQSTRNGQRSPQLKERDSRVKEHEKDLKLGVYASPDCHMKNSEAQRSLSQRTISFGEGAGWKAKISEEEFRASEEQFRSYKRPGRSSRTCIKTYMDSQYELDGKSPSNHVDSKIDKSSICEESRDKPGLSRSLKVRRQHRMSFQHTEDGICIKSQNARMGMEKQQPVVGKNRMLGEKEEYLLKKKRDSREENKYFCEEKFFCIEKEQSWKEKPFCDKKIDFHENNEFSKEKARSPDKNTRPSEDMDFFDKNKNICAENAEIHDQKSVDGDLEVKEDNQDQKLTTILSIVKEMSKTNTADLSLNTLQDQVSKISGPSLVSPEKQSKSSRTSPFSMSSLSQRKKGGRFKDLEKEFFEKNASNKGTLFRRSIFGSYVVEDTFEDIRSSLKDIIQHSKSFNKELEDVPRPCLDRFSKNNTGNETFIKSFIGGKNSYIKDFVKRPLSVYDSFKFNNPLCISKDDQINSASDKSSDHRVSLQETSNINNSIDSKSEVKSQERQTMHRKLASLVSLKFLKDADDEKPVLSKGKIMKNSQRHTCLTKRVINDENLRPEDKTLSDTANANYSRNDSKVNENCNTNNLNFNNPDKQAVSESSFKNSYDNSHHIHSDDATNSDKCSVQTNNFVRNHESDYDSNSISSWLLSIKNKYQNIEIEHKTQDLSYLSTNLEPTHSSTSQSVPQLMPQSMHTSLLEDDLDVNTFSFSKFGNVSFDTVKKTIASLKKK</sequence>
<gene>
    <name evidence="2" type="ORF">T551_01371</name>
</gene>
<feature type="compositionally biased region" description="Basic and acidic residues" evidence="1">
    <location>
        <begin position="173"/>
        <end position="191"/>
    </location>
</feature>
<dbReference type="RefSeq" id="XP_018230289.1">
    <property type="nucleotide sequence ID" value="XM_018373634.1"/>
</dbReference>
<dbReference type="OrthoDB" id="10037288at2759"/>
<feature type="region of interest" description="Disordered" evidence="1">
    <location>
        <begin position="21"/>
        <end position="97"/>
    </location>
</feature>
<evidence type="ECO:0000256" key="1">
    <source>
        <dbReference type="SAM" id="MobiDB-lite"/>
    </source>
</evidence>
<name>A0A0W4ZSF3_PNEJ7</name>
<dbReference type="EMBL" id="LFWA01000005">
    <property type="protein sequence ID" value="KTW31299.1"/>
    <property type="molecule type" value="Genomic_DNA"/>
</dbReference>
<feature type="compositionally biased region" description="Polar residues" evidence="1">
    <location>
        <begin position="618"/>
        <end position="627"/>
    </location>
</feature>
<feature type="region of interest" description="Disordered" evidence="1">
    <location>
        <begin position="613"/>
        <end position="676"/>
    </location>
</feature>
<reference evidence="3" key="1">
    <citation type="journal article" date="2016" name="Nat. Commun.">
        <title>Genome analysis of three Pneumocystis species reveals adaptation mechanisms to life exclusively in mammalian hosts.</title>
        <authorList>
            <person name="Ma L."/>
            <person name="Chen Z."/>
            <person name="Huang D.W."/>
            <person name="Kutty G."/>
            <person name="Ishihara M."/>
            <person name="Wang H."/>
            <person name="Abouelleil A."/>
            <person name="Bishop L."/>
            <person name="Davey E."/>
            <person name="Deng R."/>
            <person name="Deng X."/>
            <person name="Fan L."/>
            <person name="Fantoni G."/>
            <person name="Fitzgerald M."/>
            <person name="Gogineni E."/>
            <person name="Goldberg J.M."/>
            <person name="Handley G."/>
            <person name="Hu X."/>
            <person name="Huber C."/>
            <person name="Jiao X."/>
            <person name="Jones K."/>
            <person name="Levin J.Z."/>
            <person name="Liu Y."/>
            <person name="Macdonald P."/>
            <person name="Melnikov A."/>
            <person name="Raley C."/>
            <person name="Sassi M."/>
            <person name="Sherman B.T."/>
            <person name="Song X."/>
            <person name="Sykes S."/>
            <person name="Tran B."/>
            <person name="Walsh L."/>
            <person name="Xia Y."/>
            <person name="Yang J."/>
            <person name="Young S."/>
            <person name="Zeng Q."/>
            <person name="Zheng X."/>
            <person name="Stephens R."/>
            <person name="Nusbaum C."/>
            <person name="Birren B.W."/>
            <person name="Azadi P."/>
            <person name="Lempicki R.A."/>
            <person name="Cuomo C.A."/>
            <person name="Kovacs J.A."/>
        </authorList>
    </citation>
    <scope>NUCLEOTIDE SEQUENCE [LARGE SCALE GENOMIC DNA]</scope>
    <source>
        <strain evidence="3">RU7</strain>
    </source>
</reference>
<dbReference type="AlphaFoldDB" id="A0A0W4ZSF3"/>
<evidence type="ECO:0000313" key="3">
    <source>
        <dbReference type="Proteomes" id="UP000053447"/>
    </source>
</evidence>
<keyword evidence="3" id="KW-1185">Reference proteome</keyword>
<dbReference type="Proteomes" id="UP000053447">
    <property type="component" value="Unassembled WGS sequence"/>
</dbReference>
<dbReference type="GeneID" id="28939889"/>
<feature type="compositionally biased region" description="Basic and acidic residues" evidence="1">
    <location>
        <begin position="39"/>
        <end position="49"/>
    </location>
</feature>
<feature type="region of interest" description="Disordered" evidence="1">
    <location>
        <begin position="376"/>
        <end position="406"/>
    </location>
</feature>
<proteinExistence type="predicted"/>
<organism evidence="2 3">
    <name type="scientific">Pneumocystis jirovecii (strain RU7)</name>
    <name type="common">Human pneumocystis pneumonia agent</name>
    <dbReference type="NCBI Taxonomy" id="1408657"/>
    <lineage>
        <taxon>Eukaryota</taxon>
        <taxon>Fungi</taxon>
        <taxon>Dikarya</taxon>
        <taxon>Ascomycota</taxon>
        <taxon>Taphrinomycotina</taxon>
        <taxon>Pneumocystomycetes</taxon>
        <taxon>Pneumocystaceae</taxon>
        <taxon>Pneumocystis</taxon>
    </lineage>
</organism>
<comment type="caution">
    <text evidence="2">The sequence shown here is derived from an EMBL/GenBank/DDBJ whole genome shotgun (WGS) entry which is preliminary data.</text>
</comment>